<reference evidence="1 2" key="1">
    <citation type="journal article" date="2014" name="PLoS ONE">
        <title>Genome Information of Methylobacterium oryzae, a Plant-Probiotic Methylotroph in the Phyllosphere.</title>
        <authorList>
            <person name="Kwak M.J."/>
            <person name="Jeong H."/>
            <person name="Madhaiyan M."/>
            <person name="Lee Y."/>
            <person name="Sa T.M."/>
            <person name="Oh T.K."/>
            <person name="Kim J.F."/>
        </authorList>
    </citation>
    <scope>NUCLEOTIDE SEQUENCE [LARGE SCALE GENOMIC DNA]</scope>
    <source>
        <strain evidence="1 2">CBMB20</strain>
    </source>
</reference>
<dbReference type="Proteomes" id="UP000029492">
    <property type="component" value="Chromosome"/>
</dbReference>
<accession>A0A089NW27</accession>
<protein>
    <submittedName>
        <fullName evidence="1">Protein of unassigned function</fullName>
    </submittedName>
</protein>
<dbReference type="KEGG" id="mor:MOC_2283"/>
<name>A0A089NW27_9HYPH</name>
<gene>
    <name evidence="1" type="ORF">MOC_2283</name>
</gene>
<dbReference type="STRING" id="693986.MOC_2283"/>
<dbReference type="RefSeq" id="WP_158498448.1">
    <property type="nucleotide sequence ID" value="NZ_CP003811.1"/>
</dbReference>
<evidence type="ECO:0000313" key="2">
    <source>
        <dbReference type="Proteomes" id="UP000029492"/>
    </source>
</evidence>
<dbReference type="AlphaFoldDB" id="A0A089NW27"/>
<dbReference type="EMBL" id="CP003811">
    <property type="protein sequence ID" value="AIQ90038.1"/>
    <property type="molecule type" value="Genomic_DNA"/>
</dbReference>
<keyword evidence="2" id="KW-1185">Reference proteome</keyword>
<proteinExistence type="predicted"/>
<dbReference type="HOGENOM" id="CLU_3063347_0_0_5"/>
<organism evidence="1 2">
    <name type="scientific">Methylobacterium oryzae CBMB20</name>
    <dbReference type="NCBI Taxonomy" id="693986"/>
    <lineage>
        <taxon>Bacteria</taxon>
        <taxon>Pseudomonadati</taxon>
        <taxon>Pseudomonadota</taxon>
        <taxon>Alphaproteobacteria</taxon>
        <taxon>Hyphomicrobiales</taxon>
        <taxon>Methylobacteriaceae</taxon>
        <taxon>Methylobacterium</taxon>
    </lineage>
</organism>
<sequence length="53" mass="5493">MSVVLNFVLDGAAGLVEPAWLRAQRAVTGASATEIRTHASDWTSGVPDGQDPA</sequence>
<evidence type="ECO:0000313" key="1">
    <source>
        <dbReference type="EMBL" id="AIQ90038.1"/>
    </source>
</evidence>